<evidence type="ECO:0000256" key="1">
    <source>
        <dbReference type="SAM" id="MobiDB-lite"/>
    </source>
</evidence>
<evidence type="ECO:0000313" key="2">
    <source>
        <dbReference type="EMBL" id="KAF4078157.1"/>
    </source>
</evidence>
<sequence length="72" mass="8031">MEQEARPVLEPRAGFEKRSLKEFVQGVQCFVACQRKRRLSTLTSVDESTAHLSLPSPLSSLTSQLPHPFSCS</sequence>
<dbReference type="AlphaFoldDB" id="A0A7J6A863"/>
<dbReference type="EMBL" id="JAAGNN010000017">
    <property type="protein sequence ID" value="KAF4078157.1"/>
    <property type="molecule type" value="Genomic_DNA"/>
</dbReference>
<name>A0A7J6A863_AMEME</name>
<feature type="compositionally biased region" description="Low complexity" evidence="1">
    <location>
        <begin position="52"/>
        <end position="72"/>
    </location>
</feature>
<keyword evidence="3" id="KW-1185">Reference proteome</keyword>
<organism evidence="2 3">
    <name type="scientific">Ameiurus melas</name>
    <name type="common">Black bullhead</name>
    <name type="synonym">Silurus melas</name>
    <dbReference type="NCBI Taxonomy" id="219545"/>
    <lineage>
        <taxon>Eukaryota</taxon>
        <taxon>Metazoa</taxon>
        <taxon>Chordata</taxon>
        <taxon>Craniata</taxon>
        <taxon>Vertebrata</taxon>
        <taxon>Euteleostomi</taxon>
        <taxon>Actinopterygii</taxon>
        <taxon>Neopterygii</taxon>
        <taxon>Teleostei</taxon>
        <taxon>Ostariophysi</taxon>
        <taxon>Siluriformes</taxon>
        <taxon>Ictaluridae</taxon>
        <taxon>Ameiurus</taxon>
    </lineage>
</organism>
<reference evidence="2 3" key="1">
    <citation type="submission" date="2020-02" db="EMBL/GenBank/DDBJ databases">
        <title>A chromosome-scale genome assembly of the black bullhead catfish (Ameiurus melas).</title>
        <authorList>
            <person name="Wen M."/>
            <person name="Zham M."/>
            <person name="Cabau C."/>
            <person name="Klopp C."/>
            <person name="Donnadieu C."/>
            <person name="Roques C."/>
            <person name="Bouchez O."/>
            <person name="Lampietro C."/>
            <person name="Jouanno E."/>
            <person name="Herpin A."/>
            <person name="Louis A."/>
            <person name="Berthelot C."/>
            <person name="Parey E."/>
            <person name="Roest-Crollius H."/>
            <person name="Braasch I."/>
            <person name="Postlethwait J."/>
            <person name="Robinson-Rechavi M."/>
            <person name="Echchiki A."/>
            <person name="Begum T."/>
            <person name="Montfort J."/>
            <person name="Schartl M."/>
            <person name="Bobe J."/>
            <person name="Guiguen Y."/>
        </authorList>
    </citation>
    <scope>NUCLEOTIDE SEQUENCE [LARGE SCALE GENOMIC DNA]</scope>
    <source>
        <strain evidence="2">M_S1</strain>
        <tissue evidence="2">Blood</tissue>
    </source>
</reference>
<dbReference type="Proteomes" id="UP000593565">
    <property type="component" value="Unassembled WGS sequence"/>
</dbReference>
<proteinExistence type="predicted"/>
<gene>
    <name evidence="2" type="ORF">AMELA_G00196080</name>
</gene>
<evidence type="ECO:0000313" key="3">
    <source>
        <dbReference type="Proteomes" id="UP000593565"/>
    </source>
</evidence>
<protein>
    <submittedName>
        <fullName evidence="2">Uncharacterized protein</fullName>
    </submittedName>
</protein>
<feature type="region of interest" description="Disordered" evidence="1">
    <location>
        <begin position="46"/>
        <end position="72"/>
    </location>
</feature>
<comment type="caution">
    <text evidence="2">The sequence shown here is derived from an EMBL/GenBank/DDBJ whole genome shotgun (WGS) entry which is preliminary data.</text>
</comment>
<accession>A0A7J6A863</accession>